<protein>
    <submittedName>
        <fullName evidence="2">Acriflavin resistance protein</fullName>
    </submittedName>
</protein>
<keyword evidence="1" id="KW-1133">Transmembrane helix</keyword>
<dbReference type="InterPro" id="IPR027463">
    <property type="entry name" value="AcrB_DN_DC_subdom"/>
</dbReference>
<sequence length="199" mass="21348">MLLTPTNAVAESIADFETIPLTIGHGPAVFLKDVAQIEIASDVTTGYALVNGARSVYIPVTKRADASTWEVVKNVKEALPRMQAAIPDDIQVSYAFDQSGYVIYSLRNVLFEGGLGALLTGFMVLLFLGDRRGALIVVLTIPIALLSSLILLKLVGQTINIMTLGGLALAIGILVDEATVTIENIHRHLEMGKKGFPLF</sequence>
<dbReference type="PANTHER" id="PTHR32063:SF8">
    <property type="entry name" value="CATION EFFLUX PROTEIN"/>
    <property type="match status" value="1"/>
</dbReference>
<dbReference type="EMBL" id="AJYA01000021">
    <property type="protein sequence ID" value="EIM76412.1"/>
    <property type="molecule type" value="Genomic_DNA"/>
</dbReference>
<dbReference type="Pfam" id="PF00873">
    <property type="entry name" value="ACR_tran"/>
    <property type="match status" value="1"/>
</dbReference>
<evidence type="ECO:0000313" key="3">
    <source>
        <dbReference type="Proteomes" id="UP000005551"/>
    </source>
</evidence>
<keyword evidence="1" id="KW-0812">Transmembrane</keyword>
<proteinExistence type="predicted"/>
<comment type="caution">
    <text evidence="2">The sequence shown here is derived from an EMBL/GenBank/DDBJ whole genome shotgun (WGS) entry which is preliminary data.</text>
</comment>
<dbReference type="Proteomes" id="UP000005551">
    <property type="component" value="Unassembled WGS sequence"/>
</dbReference>
<evidence type="ECO:0000256" key="1">
    <source>
        <dbReference type="SAM" id="Phobius"/>
    </source>
</evidence>
<dbReference type="InterPro" id="IPR001036">
    <property type="entry name" value="Acrflvin-R"/>
</dbReference>
<feature type="transmembrane region" description="Helical" evidence="1">
    <location>
        <begin position="134"/>
        <end position="152"/>
    </location>
</feature>
<dbReference type="PANTHER" id="PTHR32063">
    <property type="match status" value="1"/>
</dbReference>
<reference evidence="2 3" key="1">
    <citation type="submission" date="2012-05" db="EMBL/GenBank/DDBJ databases">
        <title>Genome sequence of Nitritalea halalkaliphila LW7.</title>
        <authorList>
            <person name="Jangir P.K."/>
            <person name="Singh A."/>
            <person name="Shivaji S."/>
            <person name="Sharma R."/>
        </authorList>
    </citation>
    <scope>NUCLEOTIDE SEQUENCE [LARGE SCALE GENOMIC DNA]</scope>
    <source>
        <strain evidence="2 3">LW7</strain>
    </source>
</reference>
<feature type="transmembrane region" description="Helical" evidence="1">
    <location>
        <begin position="109"/>
        <end position="128"/>
    </location>
</feature>
<dbReference type="PRINTS" id="PR00702">
    <property type="entry name" value="ACRIFLAVINRP"/>
</dbReference>
<gene>
    <name evidence="2" type="ORF">A3SI_10349</name>
</gene>
<dbReference type="Gene3D" id="3.30.70.1320">
    <property type="entry name" value="Multidrug efflux transporter AcrB pore domain like"/>
    <property type="match status" value="1"/>
</dbReference>
<dbReference type="STRING" id="1189621.A3SI_10349"/>
<accession>I5C3L0</accession>
<dbReference type="GO" id="GO:0042910">
    <property type="term" value="F:xenobiotic transmembrane transporter activity"/>
    <property type="evidence" value="ECO:0007669"/>
    <property type="project" value="TreeGrafter"/>
</dbReference>
<dbReference type="SUPFAM" id="SSF82866">
    <property type="entry name" value="Multidrug efflux transporter AcrB transmembrane domain"/>
    <property type="match status" value="1"/>
</dbReference>
<keyword evidence="1" id="KW-0472">Membrane</keyword>
<dbReference type="GO" id="GO:0005886">
    <property type="term" value="C:plasma membrane"/>
    <property type="evidence" value="ECO:0007669"/>
    <property type="project" value="TreeGrafter"/>
</dbReference>
<dbReference type="Gene3D" id="3.30.2090.10">
    <property type="entry name" value="Multidrug efflux transporter AcrB TolC docking domain, DN and DC subdomains"/>
    <property type="match status" value="1"/>
</dbReference>
<dbReference type="AlphaFoldDB" id="I5C3L0"/>
<organism evidence="2 3">
    <name type="scientific">Nitritalea halalkaliphila LW7</name>
    <dbReference type="NCBI Taxonomy" id="1189621"/>
    <lineage>
        <taxon>Bacteria</taxon>
        <taxon>Pseudomonadati</taxon>
        <taxon>Bacteroidota</taxon>
        <taxon>Cytophagia</taxon>
        <taxon>Cytophagales</taxon>
        <taxon>Cyclobacteriaceae</taxon>
        <taxon>Nitritalea</taxon>
    </lineage>
</organism>
<dbReference type="Gene3D" id="1.20.1640.10">
    <property type="entry name" value="Multidrug efflux transporter AcrB transmembrane domain"/>
    <property type="match status" value="1"/>
</dbReference>
<name>I5C3L0_9BACT</name>
<evidence type="ECO:0000313" key="2">
    <source>
        <dbReference type="EMBL" id="EIM76412.1"/>
    </source>
</evidence>
<dbReference type="PATRIC" id="fig|1189621.3.peg.2152"/>
<keyword evidence="3" id="KW-1185">Reference proteome</keyword>